<dbReference type="InterPro" id="IPR050147">
    <property type="entry name" value="Ser/Thr_Dehydratase"/>
</dbReference>
<dbReference type="GO" id="GO:0009097">
    <property type="term" value="P:isoleucine biosynthetic process"/>
    <property type="evidence" value="ECO:0007669"/>
    <property type="project" value="TreeGrafter"/>
</dbReference>
<evidence type="ECO:0000256" key="2">
    <source>
        <dbReference type="ARBA" id="ARBA00022898"/>
    </source>
</evidence>
<dbReference type="InterPro" id="IPR001926">
    <property type="entry name" value="TrpB-like_PALP"/>
</dbReference>
<keyword evidence="2" id="KW-0663">Pyridoxal phosphate</keyword>
<evidence type="ECO:0000256" key="1">
    <source>
        <dbReference type="ARBA" id="ARBA00001933"/>
    </source>
</evidence>
<comment type="caution">
    <text evidence="5">The sequence shown here is derived from an EMBL/GenBank/DDBJ whole genome shotgun (WGS) entry which is preliminary data.</text>
</comment>
<gene>
    <name evidence="5" type="ORF">AUJ23_00020</name>
</gene>
<dbReference type="GO" id="GO:0006565">
    <property type="term" value="P:L-serine catabolic process"/>
    <property type="evidence" value="ECO:0007669"/>
    <property type="project" value="TreeGrafter"/>
</dbReference>
<evidence type="ECO:0000313" key="5">
    <source>
        <dbReference type="EMBL" id="OIO20541.1"/>
    </source>
</evidence>
<evidence type="ECO:0000259" key="4">
    <source>
        <dbReference type="Pfam" id="PF00291"/>
    </source>
</evidence>
<comment type="cofactor">
    <cofactor evidence="1">
        <name>pyridoxal 5'-phosphate</name>
        <dbReference type="ChEBI" id="CHEBI:597326"/>
    </cofactor>
</comment>
<dbReference type="InterPro" id="IPR036052">
    <property type="entry name" value="TrpB-like_PALP_sf"/>
</dbReference>
<dbReference type="Pfam" id="PF00291">
    <property type="entry name" value="PALP"/>
    <property type="match status" value="1"/>
</dbReference>
<evidence type="ECO:0000313" key="6">
    <source>
        <dbReference type="Proteomes" id="UP000181941"/>
    </source>
</evidence>
<dbReference type="PANTHER" id="PTHR48078">
    <property type="entry name" value="THREONINE DEHYDRATASE, MITOCHONDRIAL-RELATED"/>
    <property type="match status" value="1"/>
</dbReference>
<proteinExistence type="predicted"/>
<organism evidence="5 6">
    <name type="scientific">Candidatus Magasanikbacteria bacterium CG1_02_32_51</name>
    <dbReference type="NCBI Taxonomy" id="1805238"/>
    <lineage>
        <taxon>Bacteria</taxon>
        <taxon>Candidatus Magasanikiibacteriota</taxon>
    </lineage>
</organism>
<keyword evidence="3" id="KW-0456">Lyase</keyword>
<dbReference type="GO" id="GO:0003941">
    <property type="term" value="F:L-serine ammonia-lyase activity"/>
    <property type="evidence" value="ECO:0007669"/>
    <property type="project" value="TreeGrafter"/>
</dbReference>
<dbReference type="AlphaFoldDB" id="A0A1J4UCQ6"/>
<feature type="domain" description="Tryptophan synthase beta chain-like PALP" evidence="4">
    <location>
        <begin position="2"/>
        <end position="298"/>
    </location>
</feature>
<dbReference type="Proteomes" id="UP000181941">
    <property type="component" value="Unassembled WGS sequence"/>
</dbReference>
<dbReference type="Gene3D" id="3.40.50.1100">
    <property type="match status" value="2"/>
</dbReference>
<dbReference type="PANTHER" id="PTHR48078:SF6">
    <property type="entry name" value="L-THREONINE DEHYDRATASE CATABOLIC TDCB"/>
    <property type="match status" value="1"/>
</dbReference>
<evidence type="ECO:0000256" key="3">
    <source>
        <dbReference type="ARBA" id="ARBA00023239"/>
    </source>
</evidence>
<dbReference type="STRING" id="1805238.AUJ23_00020"/>
<name>A0A1J4UCQ6_9BACT</name>
<dbReference type="EMBL" id="MNVC01000001">
    <property type="protein sequence ID" value="OIO20541.1"/>
    <property type="molecule type" value="Genomic_DNA"/>
</dbReference>
<dbReference type="GO" id="GO:0006567">
    <property type="term" value="P:L-threonine catabolic process"/>
    <property type="evidence" value="ECO:0007669"/>
    <property type="project" value="TreeGrafter"/>
</dbReference>
<dbReference type="GO" id="GO:0004794">
    <property type="term" value="F:threonine deaminase activity"/>
    <property type="evidence" value="ECO:0007669"/>
    <property type="project" value="TreeGrafter"/>
</dbReference>
<accession>A0A1J4UCQ6</accession>
<dbReference type="SUPFAM" id="SSF53686">
    <property type="entry name" value="Tryptophan synthase beta subunit-like PLP-dependent enzymes"/>
    <property type="match status" value="1"/>
</dbReference>
<sequence>MKTPQQSYLELNNALGIDIYLKREDEHKYSSHKGRSIPIMIKKYFKEEGITNFVISSSGNAAIATIHTIQAHNKNNKEQLTLQVFVGQNIDKQKLKILYAIIEDKNISIEQVARPKQQAFQMEKEGKTKNLRQSTDDIALVGYIELAEELNNIPNLQAIFIPTSSGTTAQALGLSFENISTSKWGGKQNPQIHIVQTTSCHPMAKNFDKDFIETKTSLASAIVDNIAHRKEKVLEVIKKSNGSGWVITDEELKNAINLVEETCKLKISHNSALSIAGLIKAMKNGWKFDGVVVCLITGM</sequence>
<protein>
    <recommendedName>
        <fullName evidence="4">Tryptophan synthase beta chain-like PALP domain-containing protein</fullName>
    </recommendedName>
</protein>
<reference evidence="5 6" key="1">
    <citation type="journal article" date="2016" name="Environ. Microbiol.">
        <title>Genomic resolution of a cold subsurface aquifer community provides metabolic insights for novel microbes adapted to high CO concentrations.</title>
        <authorList>
            <person name="Probst A.J."/>
            <person name="Castelle C.J."/>
            <person name="Singh A."/>
            <person name="Brown C.T."/>
            <person name="Anantharaman K."/>
            <person name="Sharon I."/>
            <person name="Hug L.A."/>
            <person name="Burstein D."/>
            <person name="Emerson J.B."/>
            <person name="Thomas B.C."/>
            <person name="Banfield J.F."/>
        </authorList>
    </citation>
    <scope>NUCLEOTIDE SEQUENCE [LARGE SCALE GENOMIC DNA]</scope>
    <source>
        <strain evidence="5">CG1_02_32_51</strain>
    </source>
</reference>